<sequence length="413" mass="46366">MRAHISLLSLTSLASLAFAFAGIRPEAGSGTYDMKLTRTELFGLISNISLGTPARDVTVFVDWTWINLYVLDSVCKGVKNAIYDCFPQSQNFYNESESSSWQYVNELGQTTWNPNHFFFNDPATVNYAREVIKLGDTTIKAIVQASDFAFKNPFPFAFWGVFGLSPVFRGDSIQTSYSPFYQGWKQGVWKSPYIAYYWCYPESGKGTKLCKGSDAIQSLGYYNSSLARGPITWYDNIDPSTTEVNSVDFIYEPAVYNYWTLRLTQLKLGNEVQAINQTVVPGVVFDHATYGRGAALSNAAYANLVQKVNGTAVQLDQKPNNGNQTFYEFDCTLKNALPPITYTFAGSRREWSIIPNNYVVPHPTDNTSCILDIRVVGEGQAYEIGNFGETFAKDKYVIFDFNTLRVGLADLRW</sequence>
<keyword evidence="3" id="KW-1185">Reference proteome</keyword>
<dbReference type="PROSITE" id="PS51767">
    <property type="entry name" value="PEPTIDASE_A1"/>
    <property type="match status" value="1"/>
</dbReference>
<dbReference type="AlphaFoldDB" id="A0A177TF41"/>
<evidence type="ECO:0000256" key="1">
    <source>
        <dbReference type="ARBA" id="ARBA00007447"/>
    </source>
</evidence>
<dbReference type="InterPro" id="IPR034164">
    <property type="entry name" value="Pepsin-like_dom"/>
</dbReference>
<reference evidence="2" key="1">
    <citation type="submission" date="2016-04" db="EMBL/GenBank/DDBJ databases">
        <authorList>
            <person name="Nguyen H.D."/>
            <person name="Samba Siva P."/>
            <person name="Cullis J."/>
            <person name="Levesque C.A."/>
            <person name="Hambleton S."/>
        </authorList>
    </citation>
    <scope>NUCLEOTIDE SEQUENCE</scope>
    <source>
        <strain evidence="2">DAOMC 236416</strain>
    </source>
</reference>
<protein>
    <submittedName>
        <fullName evidence="2">Uncharacterized protein</fullName>
    </submittedName>
</protein>
<dbReference type="PANTHER" id="PTHR47966">
    <property type="entry name" value="BETA-SITE APP-CLEAVING ENZYME, ISOFORM A-RELATED"/>
    <property type="match status" value="1"/>
</dbReference>
<dbReference type="InterPro" id="IPR001461">
    <property type="entry name" value="Aspartic_peptidase_A1"/>
</dbReference>
<organism evidence="2 3">
    <name type="scientific">Tilletia indica</name>
    <dbReference type="NCBI Taxonomy" id="43049"/>
    <lineage>
        <taxon>Eukaryota</taxon>
        <taxon>Fungi</taxon>
        <taxon>Dikarya</taxon>
        <taxon>Basidiomycota</taxon>
        <taxon>Ustilaginomycotina</taxon>
        <taxon>Exobasidiomycetes</taxon>
        <taxon>Tilletiales</taxon>
        <taxon>Tilletiaceae</taxon>
        <taxon>Tilletia</taxon>
    </lineage>
</organism>
<dbReference type="Pfam" id="PF00026">
    <property type="entry name" value="Asp"/>
    <property type="match status" value="1"/>
</dbReference>
<gene>
    <name evidence="2" type="ORF">A4X13_0g1469</name>
</gene>
<name>A0A177TF41_9BASI</name>
<dbReference type="PANTHER" id="PTHR47966:SF51">
    <property type="entry name" value="BETA-SITE APP-CLEAVING ENZYME, ISOFORM A-RELATED"/>
    <property type="match status" value="1"/>
</dbReference>
<dbReference type="Proteomes" id="UP000077521">
    <property type="component" value="Unassembled WGS sequence"/>
</dbReference>
<dbReference type="GO" id="GO:0006508">
    <property type="term" value="P:proteolysis"/>
    <property type="evidence" value="ECO:0007669"/>
    <property type="project" value="InterPro"/>
</dbReference>
<comment type="caution">
    <text evidence="2">The sequence shown here is derived from an EMBL/GenBank/DDBJ whole genome shotgun (WGS) entry which is preliminary data.</text>
</comment>
<evidence type="ECO:0000313" key="2">
    <source>
        <dbReference type="EMBL" id="KAE8258754.1"/>
    </source>
</evidence>
<accession>A0A177TF41</accession>
<evidence type="ECO:0000313" key="3">
    <source>
        <dbReference type="Proteomes" id="UP000077521"/>
    </source>
</evidence>
<dbReference type="Gene3D" id="2.40.70.10">
    <property type="entry name" value="Acid Proteases"/>
    <property type="match status" value="2"/>
</dbReference>
<proteinExistence type="inferred from homology"/>
<dbReference type="CDD" id="cd05471">
    <property type="entry name" value="pepsin_like"/>
    <property type="match status" value="1"/>
</dbReference>
<dbReference type="InterPro" id="IPR033121">
    <property type="entry name" value="PEPTIDASE_A1"/>
</dbReference>
<dbReference type="OrthoDB" id="771136at2759"/>
<dbReference type="SUPFAM" id="SSF50630">
    <property type="entry name" value="Acid proteases"/>
    <property type="match status" value="1"/>
</dbReference>
<comment type="similarity">
    <text evidence="1">Belongs to the peptidase A1 family.</text>
</comment>
<dbReference type="GO" id="GO:0004190">
    <property type="term" value="F:aspartic-type endopeptidase activity"/>
    <property type="evidence" value="ECO:0007669"/>
    <property type="project" value="InterPro"/>
</dbReference>
<dbReference type="InterPro" id="IPR021109">
    <property type="entry name" value="Peptidase_aspartic_dom_sf"/>
</dbReference>
<dbReference type="EMBL" id="LWDF02000058">
    <property type="protein sequence ID" value="KAE8258754.1"/>
    <property type="molecule type" value="Genomic_DNA"/>
</dbReference>
<reference evidence="2" key="2">
    <citation type="journal article" date="2019" name="IMA Fungus">
        <title>Genome sequencing and comparison of five Tilletia species to identify candidate genes for the detection of regulated species infecting wheat.</title>
        <authorList>
            <person name="Nguyen H.D.T."/>
            <person name="Sultana T."/>
            <person name="Kesanakurti P."/>
            <person name="Hambleton S."/>
        </authorList>
    </citation>
    <scope>NUCLEOTIDE SEQUENCE</scope>
    <source>
        <strain evidence="2">DAOMC 236416</strain>
    </source>
</reference>